<keyword evidence="9" id="KW-0325">Glycoprotein</keyword>
<dbReference type="InterPro" id="IPR043158">
    <property type="entry name" value="Wnt_C"/>
</dbReference>
<evidence type="ECO:0000256" key="10">
    <source>
        <dbReference type="ARBA" id="ARBA00023288"/>
    </source>
</evidence>
<gene>
    <name evidence="13" type="ORF">C7M84_005104</name>
</gene>
<dbReference type="GO" id="GO:0005615">
    <property type="term" value="C:extracellular space"/>
    <property type="evidence" value="ECO:0007669"/>
    <property type="project" value="TreeGrafter"/>
</dbReference>
<dbReference type="GO" id="GO:0060070">
    <property type="term" value="P:canonical Wnt signaling pathway"/>
    <property type="evidence" value="ECO:0007669"/>
    <property type="project" value="TreeGrafter"/>
</dbReference>
<dbReference type="SMART" id="SM00097">
    <property type="entry name" value="WNT1"/>
    <property type="match status" value="1"/>
</dbReference>
<name>A0A423TIM8_PENVA</name>
<accession>A0A423TIM8</accession>
<dbReference type="Pfam" id="PF00110">
    <property type="entry name" value="wnt"/>
    <property type="match status" value="1"/>
</dbReference>
<keyword evidence="4" id="KW-0964">Secreted</keyword>
<dbReference type="GO" id="GO:0005125">
    <property type="term" value="F:cytokine activity"/>
    <property type="evidence" value="ECO:0007669"/>
    <property type="project" value="TreeGrafter"/>
</dbReference>
<dbReference type="PANTHER" id="PTHR12027">
    <property type="entry name" value="WNT RELATED"/>
    <property type="match status" value="1"/>
</dbReference>
<comment type="caution">
    <text evidence="13">The sequence shown here is derived from an EMBL/GenBank/DDBJ whole genome shotgun (WGS) entry which is preliminary data.</text>
</comment>
<dbReference type="GO" id="GO:0000902">
    <property type="term" value="P:cell morphogenesis"/>
    <property type="evidence" value="ECO:0007669"/>
    <property type="project" value="UniProtKB-ARBA"/>
</dbReference>
<evidence type="ECO:0000256" key="9">
    <source>
        <dbReference type="ARBA" id="ARBA00023180"/>
    </source>
</evidence>
<dbReference type="InterPro" id="IPR005817">
    <property type="entry name" value="Wnt"/>
</dbReference>
<comment type="function">
    <text evidence="11">Ligand for members of the frizzled family of seven transmembrane receptors.</text>
</comment>
<keyword evidence="10" id="KW-0449">Lipoprotein</keyword>
<evidence type="ECO:0000256" key="4">
    <source>
        <dbReference type="ARBA" id="ARBA00022525"/>
    </source>
</evidence>
<keyword evidence="8" id="KW-1015">Disulfide bond</keyword>
<feature type="compositionally biased region" description="Polar residues" evidence="12">
    <location>
        <begin position="167"/>
        <end position="179"/>
    </location>
</feature>
<dbReference type="PRINTS" id="PR01349">
    <property type="entry name" value="WNTPROTEIN"/>
</dbReference>
<evidence type="ECO:0000256" key="8">
    <source>
        <dbReference type="ARBA" id="ARBA00023157"/>
    </source>
</evidence>
<evidence type="ECO:0000256" key="5">
    <source>
        <dbReference type="ARBA" id="ARBA00022530"/>
    </source>
</evidence>
<evidence type="ECO:0000256" key="7">
    <source>
        <dbReference type="ARBA" id="ARBA00022729"/>
    </source>
</evidence>
<protein>
    <recommendedName>
        <fullName evidence="11">Protein Wnt</fullName>
    </recommendedName>
</protein>
<sequence>MQHRAMLVPFSSILSAYPYHPTLSSHYIPTKGALSQQRQDAIFARKHPQLTALALSVGSTHTHKDISVKGSRNKMQLIPRHSPFESQMHELLPIMTNAPTFSWRSVALGREGTGGGYYLSRIKAWALISTWHRETGNAHGTPLHGRLPRDRRRNRSALVRHEADSQPVRQRQFAPSTSVMDEEGSEAVDAALGSCRGVGFVSQLSASYTSTRIHCENIPGLVRRQRVLCERHPDAMLAVTEGATMGVQHCQKQFQDSRWNCSTIPRDASVFGRHVLRSTRESAFVYAINSAGVVQAITRACSRGAIMNCACDITKKGSHRDRMGQFTWGGCSDNIRHGTAFARRFIDAHERRQRDARALMNLHNNRAGRKAVRKQMRLECKCHGVSGACTVRTCWQTVASFGSTARWLKRKYDGATEVSMRPDGAGLIPRHGDHKAPRKTDLVYLEPSPDYCGEDSSSGFAGTGGRQCNRTSQGTDGCDLLCCGRGYDTQRRLITSKCECKFQWCCFVACKTCETWRDLHFCKPKQDPLPLH</sequence>
<evidence type="ECO:0000256" key="12">
    <source>
        <dbReference type="SAM" id="MobiDB-lite"/>
    </source>
</evidence>
<evidence type="ECO:0000256" key="11">
    <source>
        <dbReference type="RuleBase" id="RU003500"/>
    </source>
</evidence>
<evidence type="ECO:0000313" key="14">
    <source>
        <dbReference type="Proteomes" id="UP000283509"/>
    </source>
</evidence>
<comment type="subcellular location">
    <subcellularLocation>
        <location evidence="1 11">Secreted</location>
        <location evidence="1 11">Extracellular space</location>
        <location evidence="1 11">Extracellular matrix</location>
    </subcellularLocation>
</comment>
<dbReference type="InterPro" id="IPR009140">
    <property type="entry name" value="Wnt2"/>
</dbReference>
<dbReference type="GO" id="GO:0045165">
    <property type="term" value="P:cell fate commitment"/>
    <property type="evidence" value="ECO:0007669"/>
    <property type="project" value="TreeGrafter"/>
</dbReference>
<dbReference type="GO" id="GO:0030182">
    <property type="term" value="P:neuron differentiation"/>
    <property type="evidence" value="ECO:0007669"/>
    <property type="project" value="TreeGrafter"/>
</dbReference>
<evidence type="ECO:0000256" key="3">
    <source>
        <dbReference type="ARBA" id="ARBA00022473"/>
    </source>
</evidence>
<dbReference type="CDD" id="cd19334">
    <property type="entry name" value="Wnt_Wnt2_like"/>
    <property type="match status" value="1"/>
</dbReference>
<comment type="similarity">
    <text evidence="2 11">Belongs to the Wnt family.</text>
</comment>
<reference evidence="13 14" key="1">
    <citation type="submission" date="2018-04" db="EMBL/GenBank/DDBJ databases">
        <authorList>
            <person name="Zhang X."/>
            <person name="Yuan J."/>
            <person name="Li F."/>
            <person name="Xiang J."/>
        </authorList>
    </citation>
    <scope>NUCLEOTIDE SEQUENCE [LARGE SCALE GENOMIC DNA]</scope>
    <source>
        <tissue evidence="13">Muscle</tissue>
    </source>
</reference>
<dbReference type="InterPro" id="IPR018161">
    <property type="entry name" value="Wnt_CS"/>
</dbReference>
<evidence type="ECO:0000256" key="1">
    <source>
        <dbReference type="ARBA" id="ARBA00004498"/>
    </source>
</evidence>
<dbReference type="EMBL" id="QCYY01001673">
    <property type="protein sequence ID" value="ROT76305.1"/>
    <property type="molecule type" value="Genomic_DNA"/>
</dbReference>
<keyword evidence="6 11" id="KW-0879">Wnt signaling pathway</keyword>
<dbReference type="GO" id="GO:0007517">
    <property type="term" value="P:muscle organ development"/>
    <property type="evidence" value="ECO:0007669"/>
    <property type="project" value="UniProtKB-ARBA"/>
</dbReference>
<keyword evidence="7" id="KW-0732">Signal</keyword>
<dbReference type="PROSITE" id="PS00246">
    <property type="entry name" value="WNT1"/>
    <property type="match status" value="1"/>
</dbReference>
<reference evidence="13 14" key="2">
    <citation type="submission" date="2019-01" db="EMBL/GenBank/DDBJ databases">
        <title>The decoding of complex shrimp genome reveals the adaptation for benthos swimmer, frequently molting mechanism and breeding impact on genome.</title>
        <authorList>
            <person name="Sun Y."/>
            <person name="Gao Y."/>
            <person name="Yu Y."/>
        </authorList>
    </citation>
    <scope>NUCLEOTIDE SEQUENCE [LARGE SCALE GENOMIC DNA]</scope>
    <source>
        <tissue evidence="13">Muscle</tissue>
    </source>
</reference>
<evidence type="ECO:0000256" key="2">
    <source>
        <dbReference type="ARBA" id="ARBA00005683"/>
    </source>
</evidence>
<dbReference type="Proteomes" id="UP000283509">
    <property type="component" value="Unassembled WGS sequence"/>
</dbReference>
<keyword evidence="3 11" id="KW-0217">Developmental protein</keyword>
<dbReference type="PANTHER" id="PTHR12027:SF37">
    <property type="entry name" value="PROTEIN WNT"/>
    <property type="match status" value="1"/>
</dbReference>
<dbReference type="OrthoDB" id="5945655at2759"/>
<dbReference type="GO" id="GO:0005109">
    <property type="term" value="F:frizzled binding"/>
    <property type="evidence" value="ECO:0007669"/>
    <property type="project" value="TreeGrafter"/>
</dbReference>
<feature type="region of interest" description="Disordered" evidence="12">
    <location>
        <begin position="159"/>
        <end position="180"/>
    </location>
</feature>
<keyword evidence="14" id="KW-1185">Reference proteome</keyword>
<dbReference type="FunFam" id="3.30.2460.20:FF:000001">
    <property type="entry name" value="Wnt homolog"/>
    <property type="match status" value="1"/>
</dbReference>
<dbReference type="AlphaFoldDB" id="A0A423TIM8"/>
<dbReference type="PRINTS" id="PR01842">
    <property type="entry name" value="WNT2PROTEIN"/>
</dbReference>
<evidence type="ECO:0000313" key="13">
    <source>
        <dbReference type="EMBL" id="ROT76305.1"/>
    </source>
</evidence>
<keyword evidence="5" id="KW-0272">Extracellular matrix</keyword>
<proteinExistence type="inferred from homology"/>
<organism evidence="13 14">
    <name type="scientific">Penaeus vannamei</name>
    <name type="common">Whiteleg shrimp</name>
    <name type="synonym">Litopenaeus vannamei</name>
    <dbReference type="NCBI Taxonomy" id="6689"/>
    <lineage>
        <taxon>Eukaryota</taxon>
        <taxon>Metazoa</taxon>
        <taxon>Ecdysozoa</taxon>
        <taxon>Arthropoda</taxon>
        <taxon>Crustacea</taxon>
        <taxon>Multicrustacea</taxon>
        <taxon>Malacostraca</taxon>
        <taxon>Eumalacostraca</taxon>
        <taxon>Eucarida</taxon>
        <taxon>Decapoda</taxon>
        <taxon>Dendrobranchiata</taxon>
        <taxon>Penaeoidea</taxon>
        <taxon>Penaeidae</taxon>
        <taxon>Penaeus</taxon>
    </lineage>
</organism>
<evidence type="ECO:0000256" key="6">
    <source>
        <dbReference type="ARBA" id="ARBA00022687"/>
    </source>
</evidence>
<dbReference type="Gene3D" id="3.30.2460.20">
    <property type="match status" value="1"/>
</dbReference>
<dbReference type="STRING" id="6689.A0A423TIM8"/>